<dbReference type="InterPro" id="IPR049012">
    <property type="entry name" value="Mutator_transp_dom"/>
</dbReference>
<proteinExistence type="predicted"/>
<evidence type="ECO:0000313" key="3">
    <source>
        <dbReference type="Proteomes" id="UP000596742"/>
    </source>
</evidence>
<protein>
    <recommendedName>
        <fullName evidence="1">Mutator-like transposase domain-containing protein</fullName>
    </recommendedName>
</protein>
<dbReference type="AlphaFoldDB" id="A0A8B6G5E0"/>
<accession>A0A8B6G5E0</accession>
<organism evidence="2 3">
    <name type="scientific">Mytilus galloprovincialis</name>
    <name type="common">Mediterranean mussel</name>
    <dbReference type="NCBI Taxonomy" id="29158"/>
    <lineage>
        <taxon>Eukaryota</taxon>
        <taxon>Metazoa</taxon>
        <taxon>Spiralia</taxon>
        <taxon>Lophotrochozoa</taxon>
        <taxon>Mollusca</taxon>
        <taxon>Bivalvia</taxon>
        <taxon>Autobranchia</taxon>
        <taxon>Pteriomorphia</taxon>
        <taxon>Mytilida</taxon>
        <taxon>Mytiloidea</taxon>
        <taxon>Mytilidae</taxon>
        <taxon>Mytilinae</taxon>
        <taxon>Mytilus</taxon>
    </lineage>
</organism>
<sequence length="281" mass="31371">MAARSNGRFTKAGECKRRIDLSVKMKMIYMYETDNLFEAEINEPRQLDSCIWIPGERRVFEPYEMDKQLKAGCVDCELPLQFTNVTEETKCGLGCILYVACSCGVINKIYSGKVHYDAKKQKTRPIFDVNSKAAVAMYDTGLGPAEVNRYLANLNINGMSQSAFKKREKEVYEPIRKVAQNSLDTSLEEEKSKSPVIEDSENGEDVSLVTVKYDMGWQKRGSGRKYDSKSGVGTLIGDQTGKVVGRGIRSSDCRVYLLGSKTFEPQEHKAPAIGLVLLNGT</sequence>
<dbReference type="OrthoDB" id="5989874at2759"/>
<comment type="caution">
    <text evidence="2">The sequence shown here is derived from an EMBL/GenBank/DDBJ whole genome shotgun (WGS) entry which is preliminary data.</text>
</comment>
<dbReference type="Proteomes" id="UP000596742">
    <property type="component" value="Unassembled WGS sequence"/>
</dbReference>
<reference evidence="2" key="1">
    <citation type="submission" date="2018-11" db="EMBL/GenBank/DDBJ databases">
        <authorList>
            <person name="Alioto T."/>
            <person name="Alioto T."/>
        </authorList>
    </citation>
    <scope>NUCLEOTIDE SEQUENCE</scope>
</reference>
<dbReference type="EMBL" id="UYJE01007898">
    <property type="protein sequence ID" value="VDI58961.1"/>
    <property type="molecule type" value="Genomic_DNA"/>
</dbReference>
<name>A0A8B6G5E0_MYTGA</name>
<evidence type="ECO:0000259" key="1">
    <source>
        <dbReference type="Pfam" id="PF20700"/>
    </source>
</evidence>
<feature type="domain" description="Mutator-like transposase" evidence="1">
    <location>
        <begin position="64"/>
        <end position="255"/>
    </location>
</feature>
<gene>
    <name evidence="2" type="ORF">MGAL_10B086745</name>
</gene>
<evidence type="ECO:0000313" key="2">
    <source>
        <dbReference type="EMBL" id="VDI58961.1"/>
    </source>
</evidence>
<keyword evidence="3" id="KW-1185">Reference proteome</keyword>
<dbReference type="Pfam" id="PF20700">
    <property type="entry name" value="Mutator"/>
    <property type="match status" value="1"/>
</dbReference>